<dbReference type="SMART" id="SM00418">
    <property type="entry name" value="HTH_ARSR"/>
    <property type="match status" value="1"/>
</dbReference>
<dbReference type="GO" id="GO:0003677">
    <property type="term" value="F:DNA binding"/>
    <property type="evidence" value="ECO:0007669"/>
    <property type="project" value="UniProtKB-KW"/>
</dbReference>
<dbReference type="InterPro" id="IPR011991">
    <property type="entry name" value="ArsR-like_HTH"/>
</dbReference>
<feature type="domain" description="HTH arsR-type" evidence="4">
    <location>
        <begin position="6"/>
        <end position="100"/>
    </location>
</feature>
<dbReference type="Proteomes" id="UP001165079">
    <property type="component" value="Unassembled WGS sequence"/>
</dbReference>
<dbReference type="Gene3D" id="1.10.10.10">
    <property type="entry name" value="Winged helix-like DNA-binding domain superfamily/Winged helix DNA-binding domain"/>
    <property type="match status" value="1"/>
</dbReference>
<dbReference type="PRINTS" id="PR00778">
    <property type="entry name" value="HTHARSR"/>
</dbReference>
<keyword evidence="1" id="KW-0805">Transcription regulation</keyword>
<organism evidence="5 6">
    <name type="scientific">Actinorhabdospora filicis</name>
    <dbReference type="NCBI Taxonomy" id="1785913"/>
    <lineage>
        <taxon>Bacteria</taxon>
        <taxon>Bacillati</taxon>
        <taxon>Actinomycetota</taxon>
        <taxon>Actinomycetes</taxon>
        <taxon>Micromonosporales</taxon>
        <taxon>Micromonosporaceae</taxon>
        <taxon>Actinorhabdospora</taxon>
    </lineage>
</organism>
<proteinExistence type="predicted"/>
<dbReference type="InterPro" id="IPR001845">
    <property type="entry name" value="HTH_ArsR_DNA-bd_dom"/>
</dbReference>
<reference evidence="5" key="1">
    <citation type="submission" date="2023-03" db="EMBL/GenBank/DDBJ databases">
        <title>Actinorhabdospora filicis NBRC 111898.</title>
        <authorList>
            <person name="Ichikawa N."/>
            <person name="Sato H."/>
            <person name="Tonouchi N."/>
        </authorList>
    </citation>
    <scope>NUCLEOTIDE SEQUENCE</scope>
    <source>
        <strain evidence="5">NBRC 111898</strain>
    </source>
</reference>
<dbReference type="CDD" id="cd00090">
    <property type="entry name" value="HTH_ARSR"/>
    <property type="match status" value="1"/>
</dbReference>
<dbReference type="PANTHER" id="PTHR33154">
    <property type="entry name" value="TRANSCRIPTIONAL REGULATOR, ARSR FAMILY"/>
    <property type="match status" value="1"/>
</dbReference>
<evidence type="ECO:0000256" key="2">
    <source>
        <dbReference type="ARBA" id="ARBA00023125"/>
    </source>
</evidence>
<dbReference type="InterPro" id="IPR036388">
    <property type="entry name" value="WH-like_DNA-bd_sf"/>
</dbReference>
<evidence type="ECO:0000256" key="3">
    <source>
        <dbReference type="ARBA" id="ARBA00023163"/>
    </source>
</evidence>
<evidence type="ECO:0000313" key="5">
    <source>
        <dbReference type="EMBL" id="GLZ79518.1"/>
    </source>
</evidence>
<name>A0A9W6SNK9_9ACTN</name>
<gene>
    <name evidence="5" type="ORF">Afil01_43250</name>
</gene>
<dbReference type="GO" id="GO:0003700">
    <property type="term" value="F:DNA-binding transcription factor activity"/>
    <property type="evidence" value="ECO:0007669"/>
    <property type="project" value="InterPro"/>
</dbReference>
<evidence type="ECO:0000256" key="1">
    <source>
        <dbReference type="ARBA" id="ARBA00023015"/>
    </source>
</evidence>
<dbReference type="PROSITE" id="PS50987">
    <property type="entry name" value="HTH_ARSR_2"/>
    <property type="match status" value="1"/>
</dbReference>
<accession>A0A9W6SNK9</accession>
<dbReference type="InterPro" id="IPR036390">
    <property type="entry name" value="WH_DNA-bd_sf"/>
</dbReference>
<dbReference type="Pfam" id="PF12840">
    <property type="entry name" value="HTH_20"/>
    <property type="match status" value="1"/>
</dbReference>
<comment type="caution">
    <text evidence="5">The sequence shown here is derived from an EMBL/GenBank/DDBJ whole genome shotgun (WGS) entry which is preliminary data.</text>
</comment>
<evidence type="ECO:0000259" key="4">
    <source>
        <dbReference type="PROSITE" id="PS50987"/>
    </source>
</evidence>
<keyword evidence="3" id="KW-0804">Transcription</keyword>
<keyword evidence="2" id="KW-0238">DNA-binding</keyword>
<keyword evidence="6" id="KW-1185">Reference proteome</keyword>
<dbReference type="SUPFAM" id="SSF46785">
    <property type="entry name" value="Winged helix' DNA-binding domain"/>
    <property type="match status" value="1"/>
</dbReference>
<dbReference type="PANTHER" id="PTHR33154:SF33">
    <property type="entry name" value="TRANSCRIPTIONAL REPRESSOR SDPR"/>
    <property type="match status" value="1"/>
</dbReference>
<dbReference type="InterPro" id="IPR051081">
    <property type="entry name" value="HTH_MetalResp_TranReg"/>
</dbReference>
<sequence length="171" mass="18539">MTLSPVSEPEITASAEQYKALAHPTRQRVIFTLDELGEATMATLAARLDTLKGNVAHHLKVLEKAGLVEVSRTNTVRGGTEKYYTRAQTRIHIPRERVTGQGAGELIHAVAEEMALAPAPVLLAIRHARLTAAQLEALVETLKHLAGPDDLPDAGEDETRYGIAFTVYPTP</sequence>
<evidence type="ECO:0000313" key="6">
    <source>
        <dbReference type="Proteomes" id="UP001165079"/>
    </source>
</evidence>
<protein>
    <recommendedName>
        <fullName evidence="4">HTH arsR-type domain-containing protein</fullName>
    </recommendedName>
</protein>
<dbReference type="EMBL" id="BSTX01000003">
    <property type="protein sequence ID" value="GLZ79518.1"/>
    <property type="molecule type" value="Genomic_DNA"/>
</dbReference>
<dbReference type="AlphaFoldDB" id="A0A9W6SNK9"/>